<organism evidence="2 3">
    <name type="scientific">Kipferlia bialata</name>
    <dbReference type="NCBI Taxonomy" id="797122"/>
    <lineage>
        <taxon>Eukaryota</taxon>
        <taxon>Metamonada</taxon>
        <taxon>Carpediemonas-like organisms</taxon>
        <taxon>Kipferlia</taxon>
    </lineage>
</organism>
<dbReference type="Proteomes" id="UP000265618">
    <property type="component" value="Unassembled WGS sequence"/>
</dbReference>
<evidence type="ECO:0000313" key="2">
    <source>
        <dbReference type="EMBL" id="GIQ89620.1"/>
    </source>
</evidence>
<evidence type="ECO:0008006" key="4">
    <source>
        <dbReference type="Google" id="ProtNLM"/>
    </source>
</evidence>
<keyword evidence="1" id="KW-0812">Transmembrane</keyword>
<keyword evidence="1" id="KW-0472">Membrane</keyword>
<dbReference type="OrthoDB" id="442731at2759"/>
<gene>
    <name evidence="2" type="ORF">KIPB_012131</name>
</gene>
<dbReference type="EMBL" id="BDIP01005241">
    <property type="protein sequence ID" value="GIQ89620.1"/>
    <property type="molecule type" value="Genomic_DNA"/>
</dbReference>
<evidence type="ECO:0000256" key="1">
    <source>
        <dbReference type="SAM" id="Phobius"/>
    </source>
</evidence>
<dbReference type="AlphaFoldDB" id="A0A9K3D8H2"/>
<feature type="transmembrane region" description="Helical" evidence="1">
    <location>
        <begin position="45"/>
        <end position="65"/>
    </location>
</feature>
<name>A0A9K3D8H2_9EUKA</name>
<reference evidence="2 3" key="1">
    <citation type="journal article" date="2018" name="PLoS ONE">
        <title>The draft genome of Kipferlia bialata reveals reductive genome evolution in fornicate parasites.</title>
        <authorList>
            <person name="Tanifuji G."/>
            <person name="Takabayashi S."/>
            <person name="Kume K."/>
            <person name="Takagi M."/>
            <person name="Nakayama T."/>
            <person name="Kamikawa R."/>
            <person name="Inagaki Y."/>
            <person name="Hashimoto T."/>
        </authorList>
    </citation>
    <scope>NUCLEOTIDE SEQUENCE [LARGE SCALE GENOMIC DNA]</scope>
    <source>
        <strain evidence="2">NY0173</strain>
    </source>
</reference>
<keyword evidence="3" id="KW-1185">Reference proteome</keyword>
<keyword evidence="1" id="KW-1133">Transmembrane helix</keyword>
<feature type="transmembrane region" description="Helical" evidence="1">
    <location>
        <begin position="77"/>
        <end position="95"/>
    </location>
</feature>
<comment type="caution">
    <text evidence="2">The sequence shown here is derived from an EMBL/GenBank/DDBJ whole genome shotgun (WGS) entry which is preliminary data.</text>
</comment>
<feature type="non-terminal residue" evidence="2">
    <location>
        <position position="107"/>
    </location>
</feature>
<protein>
    <recommendedName>
        <fullName evidence="4">EGF-like domain-containing protein</fullName>
    </recommendedName>
</protein>
<sequence>MTDIDCGSYGTLTDGVCECVLGWAGTLCDQNEIYMTVLNHTLDSWWFWSMIVPLLAFCIWLMTYVHGDHEGIYTHTTLSAIITVCCIGNTILLGWEHMIAAGAWDWG</sequence>
<proteinExistence type="predicted"/>
<dbReference type="Pfam" id="PF23106">
    <property type="entry name" value="EGF_Teneurin"/>
    <property type="match status" value="1"/>
</dbReference>
<accession>A0A9K3D8H2</accession>
<evidence type="ECO:0000313" key="3">
    <source>
        <dbReference type="Proteomes" id="UP000265618"/>
    </source>
</evidence>